<reference evidence="1" key="1">
    <citation type="submission" date="2023-04" db="EMBL/GenBank/DDBJ databases">
        <title>A chromosome-level genome assembly of the parasitoid wasp Eretmocerus hayati.</title>
        <authorList>
            <person name="Zhong Y."/>
            <person name="Liu S."/>
            <person name="Liu Y."/>
        </authorList>
    </citation>
    <scope>NUCLEOTIDE SEQUENCE</scope>
    <source>
        <strain evidence="1">ZJU_SS_LIU_2023</strain>
    </source>
</reference>
<keyword evidence="2" id="KW-1185">Reference proteome</keyword>
<protein>
    <submittedName>
        <fullName evidence="1">Uncharacterized protein</fullName>
    </submittedName>
</protein>
<proteinExistence type="predicted"/>
<evidence type="ECO:0000313" key="1">
    <source>
        <dbReference type="EMBL" id="KAJ8688045.1"/>
    </source>
</evidence>
<feature type="non-terminal residue" evidence="1">
    <location>
        <position position="1"/>
    </location>
</feature>
<gene>
    <name evidence="1" type="ORF">QAD02_023840</name>
</gene>
<accession>A0ACC2PWR9</accession>
<sequence>LPQLAVLAKILCLLMVVMCGAVPSTVRSVSLYSTCSRGNVTVYGRTVKSTVRNEHNAPYQKMTTQSEDFSMKLYIFAEKSKRYICFSKRWKVISLPKKRRDEWCQFNEIYNGRYLRYRSVVDPNRYIGFNKNGKPMTSPRGRAECYNFIKENPFAVVERHNDLISSSKGGIKHRDLTRAEHRPSHNHHQGQSQSLGHHQIQNRQQNHQQQQQQQQQKQSQQQLRKHQVQLHSLKNLLVPSGAAAQLDGSNGRPTTTTQHRLRHWKTDATRRRHHSSIKY</sequence>
<comment type="caution">
    <text evidence="1">The sequence shown here is derived from an EMBL/GenBank/DDBJ whole genome shotgun (WGS) entry which is preliminary data.</text>
</comment>
<dbReference type="Proteomes" id="UP001239111">
    <property type="component" value="Chromosome 1"/>
</dbReference>
<organism evidence="1 2">
    <name type="scientific">Eretmocerus hayati</name>
    <dbReference type="NCBI Taxonomy" id="131215"/>
    <lineage>
        <taxon>Eukaryota</taxon>
        <taxon>Metazoa</taxon>
        <taxon>Ecdysozoa</taxon>
        <taxon>Arthropoda</taxon>
        <taxon>Hexapoda</taxon>
        <taxon>Insecta</taxon>
        <taxon>Pterygota</taxon>
        <taxon>Neoptera</taxon>
        <taxon>Endopterygota</taxon>
        <taxon>Hymenoptera</taxon>
        <taxon>Apocrita</taxon>
        <taxon>Proctotrupomorpha</taxon>
        <taxon>Chalcidoidea</taxon>
        <taxon>Aphelinidae</taxon>
        <taxon>Aphelininae</taxon>
        <taxon>Eretmocerus</taxon>
    </lineage>
</organism>
<name>A0ACC2PWR9_9HYME</name>
<dbReference type="EMBL" id="CM056741">
    <property type="protein sequence ID" value="KAJ8688045.1"/>
    <property type="molecule type" value="Genomic_DNA"/>
</dbReference>
<evidence type="ECO:0000313" key="2">
    <source>
        <dbReference type="Proteomes" id="UP001239111"/>
    </source>
</evidence>